<protein>
    <submittedName>
        <fullName evidence="2">Uncharacterized protein</fullName>
    </submittedName>
</protein>
<evidence type="ECO:0000256" key="1">
    <source>
        <dbReference type="SAM" id="SignalP"/>
    </source>
</evidence>
<comment type="caution">
    <text evidence="2">The sequence shown here is derived from an EMBL/GenBank/DDBJ whole genome shotgun (WGS) entry which is preliminary data.</text>
</comment>
<keyword evidence="1" id="KW-0732">Signal</keyword>
<sequence>MFRVVSLICLAVVGVLASGVPEVAPNVTLSPGNLTTEPISQGALANELKAELGSKKDTLDKDLSAVNKGNETTREVPVIELVNVTSVASEEGPQKVKIVELKREEFPHNESKEVVITETAEKLPSNETVKETTIERKTVTVNDTETDKPVKDVVTEVEVATRVCGNHTGEYQEPTITESDLNHAIEKALALLRQVQVKAKEIEDPCLTIDTAKKVEEKELEETAVELSQEISVCVYPTRRY</sequence>
<accession>A0A8J4Y6B0</accession>
<reference evidence="2" key="1">
    <citation type="submission" date="2020-07" db="EMBL/GenBank/DDBJ databases">
        <title>The High-quality genome of the commercially important snow crab, Chionoecetes opilio.</title>
        <authorList>
            <person name="Jeong J.-H."/>
            <person name="Ryu S."/>
        </authorList>
    </citation>
    <scope>NUCLEOTIDE SEQUENCE</scope>
    <source>
        <strain evidence="2">MADBK_172401_WGS</strain>
        <tissue evidence="2">Digestive gland</tissue>
    </source>
</reference>
<proteinExistence type="predicted"/>
<keyword evidence="3" id="KW-1185">Reference proteome</keyword>
<dbReference type="OrthoDB" id="10683248at2759"/>
<name>A0A8J4Y6B0_CHIOP</name>
<gene>
    <name evidence="2" type="ORF">GWK47_046577</name>
</gene>
<organism evidence="2 3">
    <name type="scientific">Chionoecetes opilio</name>
    <name type="common">Atlantic snow crab</name>
    <name type="synonym">Cancer opilio</name>
    <dbReference type="NCBI Taxonomy" id="41210"/>
    <lineage>
        <taxon>Eukaryota</taxon>
        <taxon>Metazoa</taxon>
        <taxon>Ecdysozoa</taxon>
        <taxon>Arthropoda</taxon>
        <taxon>Crustacea</taxon>
        <taxon>Multicrustacea</taxon>
        <taxon>Malacostraca</taxon>
        <taxon>Eumalacostraca</taxon>
        <taxon>Eucarida</taxon>
        <taxon>Decapoda</taxon>
        <taxon>Pleocyemata</taxon>
        <taxon>Brachyura</taxon>
        <taxon>Eubrachyura</taxon>
        <taxon>Majoidea</taxon>
        <taxon>Majidae</taxon>
        <taxon>Chionoecetes</taxon>
    </lineage>
</organism>
<dbReference type="AlphaFoldDB" id="A0A8J4Y6B0"/>
<feature type="signal peptide" evidence="1">
    <location>
        <begin position="1"/>
        <end position="17"/>
    </location>
</feature>
<feature type="chain" id="PRO_5035155117" evidence="1">
    <location>
        <begin position="18"/>
        <end position="241"/>
    </location>
</feature>
<dbReference type="Proteomes" id="UP000770661">
    <property type="component" value="Unassembled WGS sequence"/>
</dbReference>
<evidence type="ECO:0000313" key="3">
    <source>
        <dbReference type="Proteomes" id="UP000770661"/>
    </source>
</evidence>
<evidence type="ECO:0000313" key="2">
    <source>
        <dbReference type="EMBL" id="KAG0721387.1"/>
    </source>
</evidence>
<dbReference type="EMBL" id="JACEEZ010011273">
    <property type="protein sequence ID" value="KAG0721387.1"/>
    <property type="molecule type" value="Genomic_DNA"/>
</dbReference>